<dbReference type="EMBL" id="DS469553">
    <property type="protein sequence ID" value="EDO43489.1"/>
    <property type="molecule type" value="Genomic_DNA"/>
</dbReference>
<dbReference type="PANTHER" id="PTHR10292:SF11">
    <property type="entry name" value="CLATHRIN HEAVY CHAIN LINKER DOMAIN-CONTAINING PROTEIN 1"/>
    <property type="match status" value="1"/>
</dbReference>
<dbReference type="Pfam" id="PF13838">
    <property type="entry name" value="Clathrin_H_link"/>
    <property type="match status" value="1"/>
</dbReference>
<feature type="domain" description="Translin-associated factor X-interacting protein 1 N-terminal" evidence="2">
    <location>
        <begin position="18"/>
        <end position="132"/>
    </location>
</feature>
<dbReference type="STRING" id="45351.A7RYM9"/>
<evidence type="ECO:0000259" key="2">
    <source>
        <dbReference type="Pfam" id="PF15739"/>
    </source>
</evidence>
<reference evidence="3 4" key="1">
    <citation type="journal article" date="2007" name="Science">
        <title>Sea anemone genome reveals ancestral eumetazoan gene repertoire and genomic organization.</title>
        <authorList>
            <person name="Putnam N.H."/>
            <person name="Srivastava M."/>
            <person name="Hellsten U."/>
            <person name="Dirks B."/>
            <person name="Chapman J."/>
            <person name="Salamov A."/>
            <person name="Terry A."/>
            <person name="Shapiro H."/>
            <person name="Lindquist E."/>
            <person name="Kapitonov V.V."/>
            <person name="Jurka J."/>
            <person name="Genikhovich G."/>
            <person name="Grigoriev I.V."/>
            <person name="Lucas S.M."/>
            <person name="Steele R.E."/>
            <person name="Finnerty J.R."/>
            <person name="Technau U."/>
            <person name="Martindale M.Q."/>
            <person name="Rokhsar D.S."/>
        </authorList>
    </citation>
    <scope>NUCLEOTIDE SEQUENCE [LARGE SCALE GENOMIC DNA]</scope>
    <source>
        <strain evidence="4">CH2 X CH6</strain>
    </source>
</reference>
<dbReference type="PANTHER" id="PTHR10292">
    <property type="entry name" value="CLATHRIN HEAVY CHAIN RELATED"/>
    <property type="match status" value="1"/>
</dbReference>
<accession>A7RYM9</accession>
<name>A7RYM9_NEMVE</name>
<dbReference type="eggNOG" id="KOG0985">
    <property type="taxonomic scope" value="Eukaryota"/>
</dbReference>
<evidence type="ECO:0000313" key="4">
    <source>
        <dbReference type="Proteomes" id="UP000001593"/>
    </source>
</evidence>
<keyword evidence="1" id="KW-0175">Coiled coil</keyword>
<proteinExistence type="predicted"/>
<protein>
    <recommendedName>
        <fullName evidence="2">Translin-associated factor X-interacting protein 1 N-terminal domain-containing protein</fullName>
    </recommendedName>
</protein>
<dbReference type="AlphaFoldDB" id="A7RYM9"/>
<dbReference type="PhylomeDB" id="A7RYM9"/>
<dbReference type="HOGENOM" id="CLU_033164_0_0_1"/>
<dbReference type="SUPFAM" id="SSF48371">
    <property type="entry name" value="ARM repeat"/>
    <property type="match status" value="1"/>
</dbReference>
<sequence length="571" mass="64655">MRKKLTKTLPAADVKEIERYISEELQRLKYHSDTTRKDHYTVYKHAFDQLVEDKTAIYKPILSNLKGEYEDCIEALEKGQSQSVYLQGMVKALLVEKSTLRQFIRRGDELEEKIQYLITHNQNLASKIQDLRDRRAERKASLESKSMQSLDKDTRMVIPGMSLEELTDLPTLRKTLQRLQIQASETEEACKTKLVVKSQKGVLKEKLAAKEVALHHVTEQHNKTKKRCEVLKVVMKALKDYGKIEDSTTAEQLHQLVNFDEDDPIKKKEAERLIEYCDHFNSLFDFGQFEAAAIHAANSPYGILRNYETLIRFKQVNAPVDENPLLMYCEALMATSSAAQPVSQAMSVEVVRCALEANHLDFATHWLAQGSLSYSIPLGDIIKKHCKCSGGRCTCTCLQLAQTIYMKINAHHRAAKCLCQQGRFVSLLQYTQRNGPFTKSDYQRLLIKKPSPELAHLMLTTKGTEKNSSILSFASVVSTLLDTGHRDVLIEVIKRLSSSSKKTKTDLSLVMNKVIFSETSQDNMSSEKWMDVVDICQGAGLMDAAVELLAALTIREALNKASIAFSMDYIS</sequence>
<gene>
    <name evidence="3" type="ORF">NEMVEDRAFT_v1g164250</name>
</gene>
<dbReference type="InterPro" id="IPR012331">
    <property type="entry name" value="Clathrin_H-chain_linker"/>
</dbReference>
<dbReference type="Proteomes" id="UP000001593">
    <property type="component" value="Unassembled WGS sequence"/>
</dbReference>
<dbReference type="InterPro" id="IPR032755">
    <property type="entry name" value="TSNAXIP1_N"/>
</dbReference>
<dbReference type="InterPro" id="IPR016024">
    <property type="entry name" value="ARM-type_fold"/>
</dbReference>
<dbReference type="Pfam" id="PF15739">
    <property type="entry name" value="TSNAXIP1_N"/>
    <property type="match status" value="1"/>
</dbReference>
<dbReference type="InParanoid" id="A7RYM9"/>
<organism evidence="3 4">
    <name type="scientific">Nematostella vectensis</name>
    <name type="common">Starlet sea anemone</name>
    <dbReference type="NCBI Taxonomy" id="45351"/>
    <lineage>
        <taxon>Eukaryota</taxon>
        <taxon>Metazoa</taxon>
        <taxon>Cnidaria</taxon>
        <taxon>Anthozoa</taxon>
        <taxon>Hexacorallia</taxon>
        <taxon>Actiniaria</taxon>
        <taxon>Edwardsiidae</taxon>
        <taxon>Nematostella</taxon>
    </lineage>
</organism>
<dbReference type="OMA" id="IGTMNKF"/>
<keyword evidence="4" id="KW-1185">Reference proteome</keyword>
<dbReference type="Gene3D" id="1.25.40.30">
    <property type="match status" value="1"/>
</dbReference>
<evidence type="ECO:0000313" key="3">
    <source>
        <dbReference type="EMBL" id="EDO43489.1"/>
    </source>
</evidence>
<evidence type="ECO:0000256" key="1">
    <source>
        <dbReference type="ARBA" id="ARBA00023054"/>
    </source>
</evidence>